<accession>A0ABC8KMD3</accession>
<keyword evidence="2" id="KW-0833">Ubl conjugation pathway</keyword>
<dbReference type="Proteomes" id="UP001642260">
    <property type="component" value="Unassembled WGS sequence"/>
</dbReference>
<reference evidence="4 5" key="1">
    <citation type="submission" date="2022-03" db="EMBL/GenBank/DDBJ databases">
        <authorList>
            <person name="Macdonald S."/>
            <person name="Ahmed S."/>
            <person name="Newling K."/>
        </authorList>
    </citation>
    <scope>NUCLEOTIDE SEQUENCE [LARGE SCALE GENOMIC DNA]</scope>
</reference>
<feature type="compositionally biased region" description="Basic and acidic residues" evidence="3">
    <location>
        <begin position="131"/>
        <end position="160"/>
    </location>
</feature>
<dbReference type="AlphaFoldDB" id="A0ABC8KMD3"/>
<comment type="caution">
    <text evidence="4">The sequence shown here is derived from an EMBL/GenBank/DDBJ whole genome shotgun (WGS) entry which is preliminary data.</text>
</comment>
<proteinExistence type="predicted"/>
<evidence type="ECO:0000256" key="3">
    <source>
        <dbReference type="SAM" id="MobiDB-lite"/>
    </source>
</evidence>
<dbReference type="PANTHER" id="PTHR46116">
    <property type="entry name" value="(E3-INDEPENDENT) E2 UBIQUITIN-CONJUGATING ENZYME"/>
    <property type="match status" value="1"/>
</dbReference>
<evidence type="ECO:0008006" key="6">
    <source>
        <dbReference type="Google" id="ProtNLM"/>
    </source>
</evidence>
<evidence type="ECO:0000256" key="1">
    <source>
        <dbReference type="ARBA" id="ARBA00022679"/>
    </source>
</evidence>
<sequence>MSTTSTSPGESLYKVKTKGIDAFNSDSDDDLATRVLLARSKSVDQLRSNSVDQFRSISGSKSVYPNRRRDKKVRSVSTREKKEDEPQKVVSESKPEPEEETNGIDAINSDSDDDHDLGVDQFRSKSVYPYRRRDEKVRSVSPREKKEDEPQKVVSESKPEPDEETNAIDAINSDSDDDHDLAVDQFRSNSVYPYSSRAEKVRSVSTREKKEDEPQKVVSESKPEPEEEKVGDIVRFGRNSYFVVDIFEKEIMELGDKVDLNFKRFNKFEAVDGFSPRDHHFNNYRCCYSSCCCVCACSNVEREWEKLQRELEKRDGSNGVSFFVKTYNERKELMRVAVTDQSHSVFFFDVKFPIEYPFQAPSLFYHPYGLPLSNFETQLKPKLSYNILDVFLHIEEVVMMNTNKSCHQMLDMLKRPLMGFEDFVKGHFRKKGAFILRNMMEEMDLGEERDKNMFFKTYVAFEDNKTYCEHLLNSELKKELEIFKEKERSLSDYYYSSSSSYFQPITSRFDDIQKTSRYKNLLSKIFLF</sequence>
<evidence type="ECO:0000313" key="5">
    <source>
        <dbReference type="Proteomes" id="UP001642260"/>
    </source>
</evidence>
<feature type="region of interest" description="Disordered" evidence="3">
    <location>
        <begin position="197"/>
        <end position="227"/>
    </location>
</feature>
<feature type="compositionally biased region" description="Polar residues" evidence="3">
    <location>
        <begin position="43"/>
        <end position="63"/>
    </location>
</feature>
<dbReference type="SUPFAM" id="SSF54495">
    <property type="entry name" value="UBC-like"/>
    <property type="match status" value="1"/>
</dbReference>
<protein>
    <recommendedName>
        <fullName evidence="6">UBC core domain-containing protein</fullName>
    </recommendedName>
</protein>
<dbReference type="PANTHER" id="PTHR46116:SF19">
    <property type="entry name" value="UBIQUITIN-CONJUGATING ENZYME FAMILY PROTEIN"/>
    <property type="match status" value="1"/>
</dbReference>
<dbReference type="InterPro" id="IPR016135">
    <property type="entry name" value="UBQ-conjugating_enzyme/RWD"/>
</dbReference>
<name>A0ABC8KMD3_ERUVS</name>
<dbReference type="EMBL" id="CAKOAT010275154">
    <property type="protein sequence ID" value="CAH8359919.1"/>
    <property type="molecule type" value="Genomic_DNA"/>
</dbReference>
<feature type="region of interest" description="Disordered" evidence="3">
    <location>
        <begin position="41"/>
        <end position="181"/>
    </location>
</feature>
<gene>
    <name evidence="4" type="ORF">ERUC_LOCUS25675</name>
</gene>
<feature type="compositionally biased region" description="Basic and acidic residues" evidence="3">
    <location>
        <begin position="77"/>
        <end position="96"/>
    </location>
</feature>
<keyword evidence="5" id="KW-1185">Reference proteome</keyword>
<evidence type="ECO:0000256" key="2">
    <source>
        <dbReference type="ARBA" id="ARBA00022786"/>
    </source>
</evidence>
<evidence type="ECO:0000313" key="4">
    <source>
        <dbReference type="EMBL" id="CAH8359919.1"/>
    </source>
</evidence>
<organism evidence="4 5">
    <name type="scientific">Eruca vesicaria subsp. sativa</name>
    <name type="common">Garden rocket</name>
    <name type="synonym">Eruca sativa</name>
    <dbReference type="NCBI Taxonomy" id="29727"/>
    <lineage>
        <taxon>Eukaryota</taxon>
        <taxon>Viridiplantae</taxon>
        <taxon>Streptophyta</taxon>
        <taxon>Embryophyta</taxon>
        <taxon>Tracheophyta</taxon>
        <taxon>Spermatophyta</taxon>
        <taxon>Magnoliopsida</taxon>
        <taxon>eudicotyledons</taxon>
        <taxon>Gunneridae</taxon>
        <taxon>Pentapetalae</taxon>
        <taxon>rosids</taxon>
        <taxon>malvids</taxon>
        <taxon>Brassicales</taxon>
        <taxon>Brassicaceae</taxon>
        <taxon>Brassiceae</taxon>
        <taxon>Eruca</taxon>
    </lineage>
</organism>
<dbReference type="GO" id="GO:0016740">
    <property type="term" value="F:transferase activity"/>
    <property type="evidence" value="ECO:0007669"/>
    <property type="project" value="UniProtKB-KW"/>
</dbReference>
<keyword evidence="1" id="KW-0808">Transferase</keyword>
<dbReference type="Gene3D" id="3.10.110.10">
    <property type="entry name" value="Ubiquitin Conjugating Enzyme"/>
    <property type="match status" value="1"/>
</dbReference>